<dbReference type="Pfam" id="PF02386">
    <property type="entry name" value="TrkH"/>
    <property type="match status" value="1"/>
</dbReference>
<dbReference type="PANTHER" id="PTHR32024:SF2">
    <property type="entry name" value="TRK SYSTEM POTASSIUM UPTAKE PROTEIN TRKG-RELATED"/>
    <property type="match status" value="1"/>
</dbReference>
<evidence type="ECO:0000313" key="14">
    <source>
        <dbReference type="Proteomes" id="UP000783588"/>
    </source>
</evidence>
<accession>A0ABS6ERL8</accession>
<feature type="transmembrane region" description="Helical" evidence="12">
    <location>
        <begin position="131"/>
        <end position="150"/>
    </location>
</feature>
<keyword evidence="10" id="KW-0406">Ion transport</keyword>
<evidence type="ECO:0000256" key="1">
    <source>
        <dbReference type="ARBA" id="ARBA00004429"/>
    </source>
</evidence>
<keyword evidence="8" id="KW-0630">Potassium</keyword>
<comment type="subcellular location">
    <subcellularLocation>
        <location evidence="1">Cell inner membrane</location>
        <topology evidence="1">Multi-pass membrane protein</topology>
    </subcellularLocation>
</comment>
<feature type="transmembrane region" description="Helical" evidence="12">
    <location>
        <begin position="236"/>
        <end position="257"/>
    </location>
</feature>
<organism evidence="13 14">
    <name type="scientific">Butyricicoccus intestinisimiae</name>
    <dbReference type="NCBI Taxonomy" id="2841509"/>
    <lineage>
        <taxon>Bacteria</taxon>
        <taxon>Bacillati</taxon>
        <taxon>Bacillota</taxon>
        <taxon>Clostridia</taxon>
        <taxon>Eubacteriales</taxon>
        <taxon>Butyricicoccaceae</taxon>
        <taxon>Butyricicoccus</taxon>
    </lineage>
</organism>
<evidence type="ECO:0000313" key="13">
    <source>
        <dbReference type="EMBL" id="MBU5490130.1"/>
    </source>
</evidence>
<name>A0ABS6ERL8_9FIRM</name>
<dbReference type="InterPro" id="IPR004772">
    <property type="entry name" value="TrkH"/>
</dbReference>
<evidence type="ECO:0000256" key="4">
    <source>
        <dbReference type="ARBA" id="ARBA00022475"/>
    </source>
</evidence>
<proteinExistence type="inferred from homology"/>
<feature type="transmembrane region" description="Helical" evidence="12">
    <location>
        <begin position="12"/>
        <end position="31"/>
    </location>
</feature>
<evidence type="ECO:0000256" key="10">
    <source>
        <dbReference type="ARBA" id="ARBA00023065"/>
    </source>
</evidence>
<feature type="transmembrane region" description="Helical" evidence="12">
    <location>
        <begin position="269"/>
        <end position="287"/>
    </location>
</feature>
<keyword evidence="4" id="KW-1003">Cell membrane</keyword>
<reference evidence="13 14" key="1">
    <citation type="submission" date="2021-06" db="EMBL/GenBank/DDBJ databases">
        <authorList>
            <person name="Sun Q."/>
            <person name="Li D."/>
        </authorList>
    </citation>
    <scope>NUCLEOTIDE SEQUENCE [LARGE SCALE GENOMIC DNA]</scope>
    <source>
        <strain evidence="13 14">MSJd-7</strain>
    </source>
</reference>
<feature type="transmembrane region" description="Helical" evidence="12">
    <location>
        <begin position="37"/>
        <end position="56"/>
    </location>
</feature>
<feature type="transmembrane region" description="Helical" evidence="12">
    <location>
        <begin position="181"/>
        <end position="205"/>
    </location>
</feature>
<keyword evidence="3" id="KW-0813">Transport</keyword>
<dbReference type="RefSeq" id="WP_216469772.1">
    <property type="nucleotide sequence ID" value="NZ_JAHLQI010000002.1"/>
</dbReference>
<keyword evidence="9 12" id="KW-1133">Transmembrane helix</keyword>
<keyword evidence="14" id="KW-1185">Reference proteome</keyword>
<protein>
    <submittedName>
        <fullName evidence="13">TrkH family potassium uptake protein</fullName>
    </submittedName>
</protein>
<evidence type="ECO:0000256" key="11">
    <source>
        <dbReference type="ARBA" id="ARBA00023136"/>
    </source>
</evidence>
<keyword evidence="5" id="KW-0997">Cell inner membrane</keyword>
<keyword evidence="6" id="KW-0633">Potassium transport</keyword>
<gene>
    <name evidence="13" type="ORF">KQI75_05765</name>
</gene>
<dbReference type="PIRSF" id="PIRSF006247">
    <property type="entry name" value="TrkH"/>
    <property type="match status" value="1"/>
</dbReference>
<dbReference type="PANTHER" id="PTHR32024">
    <property type="entry name" value="TRK SYSTEM POTASSIUM UPTAKE PROTEIN TRKG-RELATED"/>
    <property type="match status" value="1"/>
</dbReference>
<feature type="transmembrane region" description="Helical" evidence="12">
    <location>
        <begin position="392"/>
        <end position="410"/>
    </location>
</feature>
<comment type="caution">
    <text evidence="13">The sequence shown here is derived from an EMBL/GenBank/DDBJ whole genome shotgun (WGS) entry which is preliminary data.</text>
</comment>
<comment type="similarity">
    <text evidence="2">Belongs to the TrkH potassium transport family.</text>
</comment>
<evidence type="ECO:0000256" key="3">
    <source>
        <dbReference type="ARBA" id="ARBA00022448"/>
    </source>
</evidence>
<evidence type="ECO:0000256" key="9">
    <source>
        <dbReference type="ARBA" id="ARBA00022989"/>
    </source>
</evidence>
<sequence length="500" mass="55185">MNTSMIRYILGHVLKIEAILLLLPCLTAVYYQEIQGVYYLLTAAICIVLGFLMTLRKPKNNVFYLKEGCVATALSWIFLSVFGCLPFVFSREIPSFTNALFETISGFTTTGASILEDVEALSHCALLWRSFTHWIGGMGVLVFLLAIVPMSGGSNINLMRAESPGPSVGKLVPKMVSSARILYGIYFGLTLLEIVLLILGGMPLFDSVTTSFGTAGTGGFGIKADSFAGYAVHLQWIVTIFMILFGVNFNAYYFILFHQFRKAFGMEEVRAYFVIIIASVAFITYNIRSMCTGVFDALTQAAFQVGSIITTTGFATANFDLWPKASQAILVMLMFCGACAGSTGGGIKVSRLLIAGKTVVKELRSYIHPKIITKVKMDGKPIEHEVVRATNVYVMTFVVIFTASVFALSFEGHDLVTNFTAVAATINNIGPGLSLVGPAANFNFFSPISKYVLMFDMLAGRLELFPLLILFHPTIWRELFAHKAQERRAARERRKERKQR</sequence>
<keyword evidence="11 12" id="KW-0472">Membrane</keyword>
<evidence type="ECO:0000256" key="8">
    <source>
        <dbReference type="ARBA" id="ARBA00022958"/>
    </source>
</evidence>
<feature type="transmembrane region" description="Helical" evidence="12">
    <location>
        <begin position="68"/>
        <end position="89"/>
    </location>
</feature>
<dbReference type="EMBL" id="JAHLQI010000002">
    <property type="protein sequence ID" value="MBU5490130.1"/>
    <property type="molecule type" value="Genomic_DNA"/>
</dbReference>
<evidence type="ECO:0000256" key="5">
    <source>
        <dbReference type="ARBA" id="ARBA00022519"/>
    </source>
</evidence>
<evidence type="ECO:0000256" key="6">
    <source>
        <dbReference type="ARBA" id="ARBA00022538"/>
    </source>
</evidence>
<evidence type="ECO:0000256" key="2">
    <source>
        <dbReference type="ARBA" id="ARBA00009137"/>
    </source>
</evidence>
<keyword evidence="7 12" id="KW-0812">Transmembrane</keyword>
<feature type="transmembrane region" description="Helical" evidence="12">
    <location>
        <begin position="328"/>
        <end position="347"/>
    </location>
</feature>
<evidence type="ECO:0000256" key="7">
    <source>
        <dbReference type="ARBA" id="ARBA00022692"/>
    </source>
</evidence>
<evidence type="ECO:0000256" key="12">
    <source>
        <dbReference type="SAM" id="Phobius"/>
    </source>
</evidence>
<dbReference type="InterPro" id="IPR003445">
    <property type="entry name" value="Cat_transpt"/>
</dbReference>
<dbReference type="Proteomes" id="UP000783588">
    <property type="component" value="Unassembled WGS sequence"/>
</dbReference>